<gene>
    <name evidence="1" type="primary">PLA2G3.2</name>
    <name evidence="1" type="ORF">GBF38_009578</name>
</gene>
<feature type="non-terminal residue" evidence="1">
    <location>
        <position position="619"/>
    </location>
</feature>
<dbReference type="Proteomes" id="UP000805704">
    <property type="component" value="Chromosome 15"/>
</dbReference>
<accession>A0ACB7FBR0</accession>
<dbReference type="EMBL" id="CM024803">
    <property type="protein sequence ID" value="KAG8010491.1"/>
    <property type="molecule type" value="Genomic_DNA"/>
</dbReference>
<evidence type="ECO:0000313" key="1">
    <source>
        <dbReference type="EMBL" id="KAG8010491.1"/>
    </source>
</evidence>
<proteinExistence type="predicted"/>
<sequence length="619" mass="68047">MTHIAPLLTVILASSLLTRAAAQASMLCTWTQTLPTKEVHFSFLRSDPRLSSPSLRLYHSSWSGERTLLSCAWSDDAAVIRNYLSLCRERTHEFTDHPHQMFDVESTFVEEGLCVSVASPGSGERAGKRPARSVGAPSESHQGGGGRSEVRSHPRVKRGFIVPGTLWCGSGNKAPSYADLGVFSDTDSCCREHDQCKHTILSFHSEFGVFNSNIFTMSHCDCDKKFHSCLMEARDSISDYVGYTFFNLLKMHCFEFSHRLQCTQRNWFGMCKETKMSLYAVVHPPSLYESANPTENGSFINSTIPTEPVENLTSGPQLFSITAAASTVPTPSSSITRLTNVTTSTVPIAPQAPTRPGPESGNGLEDTLPTRVLPELDADAAEKRLSCAVYKDLDKCRKKILPQQTRYGLQNRETTTMYHCNCTSRLFQTLAERGGPTEVQALLLGRVSRSCFLPQDCTAGEICTAAVLKAELPVLDQRSGADVEERRHLQAISLKFSLFGSRSTSRTTNPPSSSSSSSSPVISPAQTLKRSDRPPCSGAPGLSKAEFLERVRRSNQACQQGEYALAVRLYSEALTADPQNCILYSNRSAAYLRLGQYSTALDDAIKARLINPKWPKVRG</sequence>
<comment type="caution">
    <text evidence="1">The sequence shown here is derived from an EMBL/GenBank/DDBJ whole genome shotgun (WGS) entry which is preliminary data.</text>
</comment>
<evidence type="ECO:0000313" key="2">
    <source>
        <dbReference type="Proteomes" id="UP000805704"/>
    </source>
</evidence>
<protein>
    <submittedName>
        <fullName evidence="1">Group 3 secretory phospholipase A2</fullName>
    </submittedName>
</protein>
<keyword evidence="2" id="KW-1185">Reference proteome</keyword>
<reference evidence="1" key="1">
    <citation type="submission" date="2020-04" db="EMBL/GenBank/DDBJ databases">
        <title>A chromosome-scale assembly and high-density genetic map of the yellow drum (Nibea albiflora) genome.</title>
        <authorList>
            <person name="Xu D."/>
            <person name="Zhang W."/>
            <person name="Chen R."/>
            <person name="Tan P."/>
            <person name="Wang L."/>
            <person name="Song H."/>
            <person name="Tian L."/>
            <person name="Zhu Q."/>
            <person name="Wang B."/>
        </authorList>
    </citation>
    <scope>NUCLEOTIDE SEQUENCE</scope>
    <source>
        <strain evidence="1">ZJHYS-2018</strain>
    </source>
</reference>
<name>A0ACB7FBR0_NIBAL</name>
<organism evidence="1 2">
    <name type="scientific">Nibea albiflora</name>
    <name type="common">Yellow drum</name>
    <name type="synonym">Corvina albiflora</name>
    <dbReference type="NCBI Taxonomy" id="240163"/>
    <lineage>
        <taxon>Eukaryota</taxon>
        <taxon>Metazoa</taxon>
        <taxon>Chordata</taxon>
        <taxon>Craniata</taxon>
        <taxon>Vertebrata</taxon>
        <taxon>Euteleostomi</taxon>
        <taxon>Actinopterygii</taxon>
        <taxon>Neopterygii</taxon>
        <taxon>Teleostei</taxon>
        <taxon>Neoteleostei</taxon>
        <taxon>Acanthomorphata</taxon>
        <taxon>Eupercaria</taxon>
        <taxon>Sciaenidae</taxon>
        <taxon>Nibea</taxon>
    </lineage>
</organism>